<gene>
    <name evidence="1" type="ORF">H8R23_14570</name>
</gene>
<accession>A0ABR7JAT5</accession>
<proteinExistence type="predicted"/>
<organism evidence="1 2">
    <name type="scientific">Flavobacterium kayseriense</name>
    <dbReference type="NCBI Taxonomy" id="2764714"/>
    <lineage>
        <taxon>Bacteria</taxon>
        <taxon>Pseudomonadati</taxon>
        <taxon>Bacteroidota</taxon>
        <taxon>Flavobacteriia</taxon>
        <taxon>Flavobacteriales</taxon>
        <taxon>Flavobacteriaceae</taxon>
        <taxon>Flavobacterium</taxon>
    </lineage>
</organism>
<reference evidence="1 2" key="1">
    <citation type="submission" date="2020-08" db="EMBL/GenBank/DDBJ databases">
        <title>Description of novel Flavobacterium F-380 isolate.</title>
        <authorList>
            <person name="Saticioglu I.B."/>
            <person name="Duman M."/>
            <person name="Altun S."/>
        </authorList>
    </citation>
    <scope>NUCLEOTIDE SEQUENCE [LARGE SCALE GENOMIC DNA]</scope>
    <source>
        <strain evidence="1 2">F-380</strain>
    </source>
</reference>
<evidence type="ECO:0000313" key="2">
    <source>
        <dbReference type="Proteomes" id="UP000629963"/>
    </source>
</evidence>
<sequence>MAYNHSYTITVDNNLSEKEAISFLLSTDINFINPDKESRKIIMNLLNIDKKFARAFDLILIPGHTNLEQIISLQNVDNIILIELKTTKKKLLNNPKGFFFGATESEFKLASQLGDNYKFCFVSLHPESKSYTLLTLDELNLIIKTKRIQFQINL</sequence>
<evidence type="ECO:0000313" key="1">
    <source>
        <dbReference type="EMBL" id="MBC5842635.1"/>
    </source>
</evidence>
<dbReference type="Proteomes" id="UP000629963">
    <property type="component" value="Unassembled WGS sequence"/>
</dbReference>
<dbReference type="EMBL" id="JACRUJ010000005">
    <property type="protein sequence ID" value="MBC5842635.1"/>
    <property type="molecule type" value="Genomic_DNA"/>
</dbReference>
<dbReference type="RefSeq" id="WP_187011127.1">
    <property type="nucleotide sequence ID" value="NZ_JACRUI010000005.1"/>
</dbReference>
<comment type="caution">
    <text evidence="1">The sequence shown here is derived from an EMBL/GenBank/DDBJ whole genome shotgun (WGS) entry which is preliminary data.</text>
</comment>
<protein>
    <submittedName>
        <fullName evidence="1">Uncharacterized protein</fullName>
    </submittedName>
</protein>
<name>A0ABR7JAT5_9FLAO</name>
<keyword evidence="2" id="KW-1185">Reference proteome</keyword>